<dbReference type="GO" id="GO:0006260">
    <property type="term" value="P:DNA replication"/>
    <property type="evidence" value="ECO:0007669"/>
    <property type="project" value="TreeGrafter"/>
</dbReference>
<dbReference type="PATRIC" id="fig|883112.3.peg.593"/>
<dbReference type="Proteomes" id="UP000005147">
    <property type="component" value="Unassembled WGS sequence"/>
</dbReference>
<dbReference type="InterPro" id="IPR002611">
    <property type="entry name" value="IstB_ATP-bd"/>
</dbReference>
<sequence length="128" mass="14897">MAAAIGLEATRNRYSTYFIKCSELLEKLRKAQSENRLESKLHYYNRASLLIIDELDYFPLNPGEEGLLFQVIDQRYETKSTILTTNIPFGNWDELFQDALIAHAIVDRVLHHSKVVQINGDSYRLKDY</sequence>
<accession>K1M4K8</accession>
<dbReference type="Pfam" id="PF01695">
    <property type="entry name" value="IstB_IS21"/>
    <property type="match status" value="1"/>
</dbReference>
<comment type="caution">
    <text evidence="2">The sequence shown here is derived from an EMBL/GenBank/DDBJ whole genome shotgun (WGS) entry which is preliminary data.</text>
</comment>
<evidence type="ECO:0000313" key="2">
    <source>
        <dbReference type="EMBL" id="EKB57298.1"/>
    </source>
</evidence>
<organism evidence="2 3">
    <name type="scientific">Falseniella ignava CCUG 37419</name>
    <dbReference type="NCBI Taxonomy" id="883112"/>
    <lineage>
        <taxon>Bacteria</taxon>
        <taxon>Bacillati</taxon>
        <taxon>Bacillota</taxon>
        <taxon>Bacilli</taxon>
        <taxon>Lactobacillales</taxon>
        <taxon>Aerococcaceae</taxon>
        <taxon>Falseniella</taxon>
    </lineage>
</organism>
<dbReference type="HOGENOM" id="CLU_062999_8_0_9"/>
<reference evidence="2 3" key="1">
    <citation type="submission" date="2012-07" db="EMBL/GenBank/DDBJ databases">
        <title>The Genome Sequence of Facklamia ignava CCUG 37419.</title>
        <authorList>
            <consortium name="The Broad Institute Genome Sequencing Platform"/>
            <person name="Earl A."/>
            <person name="Ward D."/>
            <person name="Feldgarden M."/>
            <person name="Gevers D."/>
            <person name="Huys G."/>
            <person name="Walker B."/>
            <person name="Young S.K."/>
            <person name="Zeng Q."/>
            <person name="Gargeya S."/>
            <person name="Fitzgerald M."/>
            <person name="Haas B."/>
            <person name="Abouelleil A."/>
            <person name="Alvarado L."/>
            <person name="Arachchi H.M."/>
            <person name="Berlin A.M."/>
            <person name="Chapman S.B."/>
            <person name="Goldberg J."/>
            <person name="Griggs A."/>
            <person name="Gujja S."/>
            <person name="Hansen M."/>
            <person name="Howarth C."/>
            <person name="Imamovic A."/>
            <person name="Larimer J."/>
            <person name="McCowen C."/>
            <person name="Montmayeur A."/>
            <person name="Murphy C."/>
            <person name="Neiman D."/>
            <person name="Pearson M."/>
            <person name="Priest M."/>
            <person name="Roberts A."/>
            <person name="Saif S."/>
            <person name="Shea T."/>
            <person name="Sisk P."/>
            <person name="Sykes S."/>
            <person name="Wortman J."/>
            <person name="Nusbaum C."/>
            <person name="Birren B."/>
        </authorList>
    </citation>
    <scope>NUCLEOTIDE SEQUENCE [LARGE SCALE GENOMIC DNA]</scope>
    <source>
        <strain evidence="2 3">CCUG 37419</strain>
    </source>
</reference>
<dbReference type="GO" id="GO:0005524">
    <property type="term" value="F:ATP binding"/>
    <property type="evidence" value="ECO:0007669"/>
    <property type="project" value="InterPro"/>
</dbReference>
<dbReference type="EMBL" id="AGZE01000018">
    <property type="protein sequence ID" value="EKB57298.1"/>
    <property type="molecule type" value="Genomic_DNA"/>
</dbReference>
<dbReference type="InterPro" id="IPR027417">
    <property type="entry name" value="P-loop_NTPase"/>
</dbReference>
<protein>
    <recommendedName>
        <fullName evidence="1">IstB-like ATP-binding domain-containing protein</fullName>
    </recommendedName>
</protein>
<gene>
    <name evidence="2" type="ORF">HMPREF9707_00597</name>
</gene>
<dbReference type="Gene3D" id="3.40.50.300">
    <property type="entry name" value="P-loop containing nucleotide triphosphate hydrolases"/>
    <property type="match status" value="1"/>
</dbReference>
<evidence type="ECO:0000259" key="1">
    <source>
        <dbReference type="Pfam" id="PF01695"/>
    </source>
</evidence>
<dbReference type="AlphaFoldDB" id="K1M4K8"/>
<dbReference type="eggNOG" id="COG1484">
    <property type="taxonomic scope" value="Bacteria"/>
</dbReference>
<dbReference type="STRING" id="883112.HMPREF9707_00597"/>
<dbReference type="PANTHER" id="PTHR30050">
    <property type="entry name" value="CHROMOSOMAL REPLICATION INITIATOR PROTEIN DNAA"/>
    <property type="match status" value="1"/>
</dbReference>
<dbReference type="PANTHER" id="PTHR30050:SF4">
    <property type="entry name" value="ATP-BINDING PROTEIN RV3427C IN INSERTION SEQUENCE-RELATED"/>
    <property type="match status" value="1"/>
</dbReference>
<keyword evidence="3" id="KW-1185">Reference proteome</keyword>
<evidence type="ECO:0000313" key="3">
    <source>
        <dbReference type="Proteomes" id="UP000005147"/>
    </source>
</evidence>
<dbReference type="SUPFAM" id="SSF52540">
    <property type="entry name" value="P-loop containing nucleoside triphosphate hydrolases"/>
    <property type="match status" value="1"/>
</dbReference>
<name>K1M4K8_9LACT</name>
<feature type="domain" description="IstB-like ATP-binding" evidence="1">
    <location>
        <begin position="1"/>
        <end position="127"/>
    </location>
</feature>
<proteinExistence type="predicted"/>